<reference evidence="2 3" key="1">
    <citation type="submission" date="2019-09" db="EMBL/GenBank/DDBJ databases">
        <authorList>
            <person name="Depoorter E."/>
        </authorList>
    </citation>
    <scope>NUCLEOTIDE SEQUENCE [LARGE SCALE GENOMIC DNA]</scope>
    <source>
        <strain evidence="2">LMG 23254</strain>
    </source>
</reference>
<proteinExistence type="predicted"/>
<gene>
    <name evidence="2" type="ORF">BLA23254_07992</name>
</gene>
<feature type="chain" id="PRO_5026975120" evidence="1">
    <location>
        <begin position="31"/>
        <end position="400"/>
    </location>
</feature>
<dbReference type="EMBL" id="CABVPW010000084">
    <property type="protein sequence ID" value="VWC52256.1"/>
    <property type="molecule type" value="Genomic_DNA"/>
</dbReference>
<name>A0A6P2SS35_BURL3</name>
<dbReference type="AlphaFoldDB" id="A0A6P2SS35"/>
<sequence length="400" mass="42977">MIHQRLKRVALATTFGGLSVLVVLPGASHAVDTLRPEIAKPLNAAQDLYRAHKYKDALTKIDQAAAVPNRTPYENYVVEQMRGAAAIAAGDNTVAAQAYETLLASGKLTGADEQRTAAALAGIYFQGKNYPLAIRTAQRYIKAGGTDPDMRTLLIQSYYLSNDCASVVSLLKPTVDAQARAGRAPDESQLQLLGTCAQRSNDSATYRSALEKLVAFHPKQLYWDDLFAAIRNEPGYSSALDIDTYRLRRATGALVTADDYMQMTQLAIVAGTPVEGKQVIDQGFSSGVLGHGVGADREKRLQALAAKRAQSTIDSNGVPIPPFDAAFNQVFAGQAQQGLATMEALIARGGMTHPDQAQLRLGEAYFIAGQQARATQAFRAVRGDDGSTELARLWLLIAAH</sequence>
<dbReference type="Pfam" id="PF13432">
    <property type="entry name" value="TPR_16"/>
    <property type="match status" value="2"/>
</dbReference>
<dbReference type="Proteomes" id="UP000494218">
    <property type="component" value="Unassembled WGS sequence"/>
</dbReference>
<evidence type="ECO:0000313" key="3">
    <source>
        <dbReference type="Proteomes" id="UP000494218"/>
    </source>
</evidence>
<accession>A0A6P2SS35</accession>
<organism evidence="2 3">
    <name type="scientific">Burkholderia lata (strain ATCC 17760 / DSM 23089 / LMG 22485 / NCIMB 9086 / R18194 / 383)</name>
    <dbReference type="NCBI Taxonomy" id="482957"/>
    <lineage>
        <taxon>Bacteria</taxon>
        <taxon>Pseudomonadati</taxon>
        <taxon>Pseudomonadota</taxon>
        <taxon>Betaproteobacteria</taxon>
        <taxon>Burkholderiales</taxon>
        <taxon>Burkholderiaceae</taxon>
        <taxon>Burkholderia</taxon>
        <taxon>Burkholderia cepacia complex</taxon>
    </lineage>
</organism>
<feature type="signal peptide" evidence="1">
    <location>
        <begin position="1"/>
        <end position="30"/>
    </location>
</feature>
<evidence type="ECO:0000256" key="1">
    <source>
        <dbReference type="SAM" id="SignalP"/>
    </source>
</evidence>
<dbReference type="Gene3D" id="1.25.40.10">
    <property type="entry name" value="Tetratricopeptide repeat domain"/>
    <property type="match status" value="1"/>
</dbReference>
<keyword evidence="1" id="KW-0732">Signal</keyword>
<evidence type="ECO:0000313" key="2">
    <source>
        <dbReference type="EMBL" id="VWC52256.1"/>
    </source>
</evidence>
<dbReference type="RefSeq" id="WP_175035863.1">
    <property type="nucleotide sequence ID" value="NZ_CABVPW010000084.1"/>
</dbReference>
<dbReference type="SUPFAM" id="SSF48452">
    <property type="entry name" value="TPR-like"/>
    <property type="match status" value="1"/>
</dbReference>
<dbReference type="InterPro" id="IPR011990">
    <property type="entry name" value="TPR-like_helical_dom_sf"/>
</dbReference>
<protein>
    <submittedName>
        <fullName evidence="2">Tetratricopeptide repeat family protein</fullName>
    </submittedName>
</protein>